<reference evidence="3 4" key="1">
    <citation type="journal article" date="2016" name="Nat. Commun.">
        <title>Local admixture of amplified and diversified secreted pathogenesis determinants shapes mosaic Toxoplasma gondii genomes.</title>
        <authorList>
            <person name="Lorenzi H."/>
            <person name="Khan A."/>
            <person name="Behnke M.S."/>
            <person name="Namasivayam S."/>
            <person name="Swapna L.S."/>
            <person name="Hadjithomas M."/>
            <person name="Karamycheva S."/>
            <person name="Pinney D."/>
            <person name="Brunk B.P."/>
            <person name="Ajioka J.W."/>
            <person name="Ajzenberg D."/>
            <person name="Boothroyd J.C."/>
            <person name="Boyle J.P."/>
            <person name="Darde M.L."/>
            <person name="Diaz-Miranda M.A."/>
            <person name="Dubey J.P."/>
            <person name="Fritz H.M."/>
            <person name="Gennari S.M."/>
            <person name="Gregory B.D."/>
            <person name="Kim K."/>
            <person name="Saeij J.P."/>
            <person name="Su C."/>
            <person name="White M.W."/>
            <person name="Zhu X.Q."/>
            <person name="Howe D.K."/>
            <person name="Rosenthal B.M."/>
            <person name="Grigg M.E."/>
            <person name="Parkinson J."/>
            <person name="Liu L."/>
            <person name="Kissinger J.C."/>
            <person name="Roos D.S."/>
            <person name="Sibley L.D."/>
        </authorList>
    </citation>
    <scope>NUCLEOTIDE SEQUENCE [LARGE SCALE GENOMIC DNA]</scope>
    <source>
        <strain evidence="3 4">ARI</strain>
    </source>
</reference>
<organism evidence="3 4">
    <name type="scientific">Toxoplasma gondii ARI</name>
    <dbReference type="NCBI Taxonomy" id="1074872"/>
    <lineage>
        <taxon>Eukaryota</taxon>
        <taxon>Sar</taxon>
        <taxon>Alveolata</taxon>
        <taxon>Apicomplexa</taxon>
        <taxon>Conoidasida</taxon>
        <taxon>Coccidia</taxon>
        <taxon>Eucoccidiorida</taxon>
        <taxon>Eimeriorina</taxon>
        <taxon>Sarcocystidae</taxon>
        <taxon>Toxoplasma</taxon>
    </lineage>
</organism>
<accession>A0A139XL70</accession>
<feature type="region of interest" description="Disordered" evidence="1">
    <location>
        <begin position="141"/>
        <end position="181"/>
    </location>
</feature>
<dbReference type="InterPro" id="IPR033247">
    <property type="entry name" value="Transketolase_fam"/>
</dbReference>
<sequence length="181" mass="19965">MSAKFNKDGFPLFDNHVFVFCGDGCLEEGVSSEACSLAGHLGLHRLTVLYDDNNITIDGELHLAFSEKVQQRFKAYDWHVDVVEDGNTDVAGLVQREAATATRPRDPAHVELVLFSASESGVEGLLLLSARPCVELLLSNGSGHGEREETHRQADADLRPNHNRFPLKQGRNCESPWITPV</sequence>
<dbReference type="SUPFAM" id="SSF52518">
    <property type="entry name" value="Thiamin diphosphate-binding fold (THDP-binding)"/>
    <property type="match status" value="1"/>
</dbReference>
<dbReference type="PANTHER" id="PTHR43522:SF2">
    <property type="entry name" value="TRANSKETOLASE 1-RELATED"/>
    <property type="match status" value="1"/>
</dbReference>
<evidence type="ECO:0000259" key="2">
    <source>
        <dbReference type="Pfam" id="PF00456"/>
    </source>
</evidence>
<protein>
    <submittedName>
        <fullName evidence="3">Transketolase</fullName>
        <ecNumber evidence="3">2.2.1.3</ecNumber>
    </submittedName>
</protein>
<evidence type="ECO:0000313" key="4">
    <source>
        <dbReference type="Proteomes" id="UP000074247"/>
    </source>
</evidence>
<proteinExistence type="predicted"/>
<dbReference type="GO" id="GO:0005829">
    <property type="term" value="C:cytosol"/>
    <property type="evidence" value="ECO:0007669"/>
    <property type="project" value="TreeGrafter"/>
</dbReference>
<dbReference type="InterPro" id="IPR029061">
    <property type="entry name" value="THDP-binding"/>
</dbReference>
<dbReference type="EMBL" id="AGQS02005721">
    <property type="protein sequence ID" value="KYF39510.1"/>
    <property type="molecule type" value="Genomic_DNA"/>
</dbReference>
<feature type="compositionally biased region" description="Basic and acidic residues" evidence="1">
    <location>
        <begin position="144"/>
        <end position="160"/>
    </location>
</feature>
<gene>
    <name evidence="3" type="ORF">TGARI_318310A</name>
</gene>
<dbReference type="GO" id="GO:0004802">
    <property type="term" value="F:transketolase activity"/>
    <property type="evidence" value="ECO:0007669"/>
    <property type="project" value="TreeGrafter"/>
</dbReference>
<feature type="domain" description="Transketolase N-terminal" evidence="2">
    <location>
        <begin position="2"/>
        <end position="96"/>
    </location>
</feature>
<dbReference type="GO" id="GO:0047896">
    <property type="term" value="F:formaldehyde transketolase activity"/>
    <property type="evidence" value="ECO:0007669"/>
    <property type="project" value="UniProtKB-EC"/>
</dbReference>
<name>A0A139XL70_TOXGO</name>
<dbReference type="AlphaFoldDB" id="A0A139XL70"/>
<dbReference type="EC" id="2.2.1.3" evidence="3"/>
<dbReference type="PANTHER" id="PTHR43522">
    <property type="entry name" value="TRANSKETOLASE"/>
    <property type="match status" value="1"/>
</dbReference>
<dbReference type="Proteomes" id="UP000074247">
    <property type="component" value="Unassembled WGS sequence"/>
</dbReference>
<dbReference type="GO" id="GO:0006098">
    <property type="term" value="P:pentose-phosphate shunt"/>
    <property type="evidence" value="ECO:0007669"/>
    <property type="project" value="TreeGrafter"/>
</dbReference>
<evidence type="ECO:0000256" key="1">
    <source>
        <dbReference type="SAM" id="MobiDB-lite"/>
    </source>
</evidence>
<dbReference type="Pfam" id="PF00456">
    <property type="entry name" value="Transketolase_N"/>
    <property type="match status" value="1"/>
</dbReference>
<dbReference type="VEuPathDB" id="ToxoDB:TGARI_318310A"/>
<evidence type="ECO:0000313" key="3">
    <source>
        <dbReference type="EMBL" id="KYF39510.1"/>
    </source>
</evidence>
<keyword evidence="3" id="KW-0808">Transferase</keyword>
<dbReference type="InterPro" id="IPR005474">
    <property type="entry name" value="Transketolase_N"/>
</dbReference>
<dbReference type="Gene3D" id="3.40.50.970">
    <property type="match status" value="1"/>
</dbReference>
<comment type="caution">
    <text evidence="3">The sequence shown here is derived from an EMBL/GenBank/DDBJ whole genome shotgun (WGS) entry which is preliminary data.</text>
</comment>